<dbReference type="RefSeq" id="WP_187534730.1">
    <property type="nucleotide sequence ID" value="NZ_CBCSHU010000027.1"/>
</dbReference>
<dbReference type="KEGG" id="eio:H9L01_04030"/>
<dbReference type="InterPro" id="IPR050248">
    <property type="entry name" value="Polysacc_deacetylase_ArnD"/>
</dbReference>
<evidence type="ECO:0000256" key="1">
    <source>
        <dbReference type="ARBA" id="ARBA00022723"/>
    </source>
</evidence>
<dbReference type="PROSITE" id="PS51677">
    <property type="entry name" value="NODB"/>
    <property type="match status" value="1"/>
</dbReference>
<reference evidence="4 5" key="1">
    <citation type="submission" date="2020-08" db="EMBL/GenBank/DDBJ databases">
        <title>Genome sequence of Erysipelothrix inopinata DSM 15511T.</title>
        <authorList>
            <person name="Hyun D.-W."/>
            <person name="Bae J.-W."/>
        </authorList>
    </citation>
    <scope>NUCLEOTIDE SEQUENCE [LARGE SCALE GENOMIC DNA]</scope>
    <source>
        <strain evidence="4 5">DSM 15511</strain>
    </source>
</reference>
<accession>A0A7G9S106</accession>
<dbReference type="GO" id="GO:0046872">
    <property type="term" value="F:metal ion binding"/>
    <property type="evidence" value="ECO:0007669"/>
    <property type="project" value="UniProtKB-KW"/>
</dbReference>
<sequence length="412" mass="45679">MKLNKWLKPTSHKVIFSLIIVAVVIGGGFGIKAMVESMKQPEITFKEPITLEYGQHSDADSGSENSELLDIFKIDSMVDKETSKFDVFSVYEEALTEESYQLEPMKIDTSKVGDFEGVLYAKLGKNIASFPFKYSVKDTQKPVLSNIENLEIEQGGNLKHDFKAIDVVDGDLEVVIEGDYDANKPGEYSLVATAIDANDNKSSQEFKLTVKEKKKEVDTSKGTITNGSSGKKVVALTFDDGPHPTNTPRLLNILEEKGVKATFFILGERADEYPNIVKQTHAKGHEVENHSYSHPDLAGASLAVLDREVERTNKIIESLTGRRPTYFRPPYGSYNKQVSANITNQIALWSVDTLDWKSRNAAAVQQSAMSQVHNGSVILMHDIHSTTVDAVGPLIDSLKAQGYTFVRLDELR</sequence>
<dbReference type="Gene3D" id="3.20.20.370">
    <property type="entry name" value="Glycoside hydrolase/deacetylase"/>
    <property type="match status" value="1"/>
</dbReference>
<dbReference type="InterPro" id="IPR002509">
    <property type="entry name" value="NODB_dom"/>
</dbReference>
<dbReference type="GO" id="GO:0016020">
    <property type="term" value="C:membrane"/>
    <property type="evidence" value="ECO:0007669"/>
    <property type="project" value="TreeGrafter"/>
</dbReference>
<organism evidence="4 5">
    <name type="scientific">Erysipelothrix inopinata</name>
    <dbReference type="NCBI Taxonomy" id="225084"/>
    <lineage>
        <taxon>Bacteria</taxon>
        <taxon>Bacillati</taxon>
        <taxon>Bacillota</taxon>
        <taxon>Erysipelotrichia</taxon>
        <taxon>Erysipelotrichales</taxon>
        <taxon>Erysipelotrichaceae</taxon>
        <taxon>Erysipelothrix</taxon>
    </lineage>
</organism>
<keyword evidence="1" id="KW-0479">Metal-binding</keyword>
<evidence type="ECO:0000259" key="3">
    <source>
        <dbReference type="PROSITE" id="PS51677"/>
    </source>
</evidence>
<keyword evidence="5" id="KW-1185">Reference proteome</keyword>
<dbReference type="Pfam" id="PF01522">
    <property type="entry name" value="Polysacc_deac_1"/>
    <property type="match status" value="1"/>
</dbReference>
<dbReference type="InterPro" id="IPR011330">
    <property type="entry name" value="Glyco_hydro/deAcase_b/a-brl"/>
</dbReference>
<proteinExistence type="predicted"/>
<dbReference type="Proteomes" id="UP000515928">
    <property type="component" value="Chromosome"/>
</dbReference>
<evidence type="ECO:0000313" key="5">
    <source>
        <dbReference type="Proteomes" id="UP000515928"/>
    </source>
</evidence>
<name>A0A7G9S106_9FIRM</name>
<dbReference type="GO" id="GO:0016810">
    <property type="term" value="F:hydrolase activity, acting on carbon-nitrogen (but not peptide) bonds"/>
    <property type="evidence" value="ECO:0007669"/>
    <property type="project" value="InterPro"/>
</dbReference>
<evidence type="ECO:0000256" key="2">
    <source>
        <dbReference type="ARBA" id="ARBA00022801"/>
    </source>
</evidence>
<dbReference type="SUPFAM" id="SSF88713">
    <property type="entry name" value="Glycoside hydrolase/deacetylase"/>
    <property type="match status" value="1"/>
</dbReference>
<dbReference type="AlphaFoldDB" id="A0A7G9S106"/>
<dbReference type="PANTHER" id="PTHR10587">
    <property type="entry name" value="GLYCOSYL TRANSFERASE-RELATED"/>
    <property type="match status" value="1"/>
</dbReference>
<gene>
    <name evidence="4" type="ORF">H9L01_04030</name>
</gene>
<keyword evidence="2" id="KW-0378">Hydrolase</keyword>
<feature type="domain" description="NodB homology" evidence="3">
    <location>
        <begin position="232"/>
        <end position="406"/>
    </location>
</feature>
<protein>
    <submittedName>
        <fullName evidence="4">Polysaccharide deacetylase family protein</fullName>
    </submittedName>
</protein>
<dbReference type="GO" id="GO:0005975">
    <property type="term" value="P:carbohydrate metabolic process"/>
    <property type="evidence" value="ECO:0007669"/>
    <property type="project" value="InterPro"/>
</dbReference>
<dbReference type="EMBL" id="CP060715">
    <property type="protein sequence ID" value="QNN61531.1"/>
    <property type="molecule type" value="Genomic_DNA"/>
</dbReference>
<dbReference type="InterPro" id="IPR013783">
    <property type="entry name" value="Ig-like_fold"/>
</dbReference>
<evidence type="ECO:0000313" key="4">
    <source>
        <dbReference type="EMBL" id="QNN61531.1"/>
    </source>
</evidence>
<dbReference type="CDD" id="cd10954">
    <property type="entry name" value="CE4_CtAXE_like"/>
    <property type="match status" value="1"/>
</dbReference>
<dbReference type="PANTHER" id="PTHR10587:SF133">
    <property type="entry name" value="CHITIN DEACETYLASE 1-RELATED"/>
    <property type="match status" value="1"/>
</dbReference>
<dbReference type="Gene3D" id="2.60.40.10">
    <property type="entry name" value="Immunoglobulins"/>
    <property type="match status" value="1"/>
</dbReference>